<dbReference type="PANTHER" id="PTHR43943:SF2">
    <property type="entry name" value="DEHYDROGENASE_REDUCTASE 4"/>
    <property type="match status" value="1"/>
</dbReference>
<comment type="similarity">
    <text evidence="1">Belongs to the short-chain dehydrogenases/reductases (SDR) family.</text>
</comment>
<dbReference type="Proteomes" id="UP000664859">
    <property type="component" value="Unassembled WGS sequence"/>
</dbReference>
<keyword evidence="3" id="KW-1185">Reference proteome</keyword>
<reference evidence="2" key="1">
    <citation type="submission" date="2021-02" db="EMBL/GenBank/DDBJ databases">
        <title>First Annotated Genome of the Yellow-green Alga Tribonema minus.</title>
        <authorList>
            <person name="Mahan K.M."/>
        </authorList>
    </citation>
    <scope>NUCLEOTIDE SEQUENCE</scope>
    <source>
        <strain evidence="2">UTEX B ZZ1240</strain>
    </source>
</reference>
<evidence type="ECO:0000313" key="3">
    <source>
        <dbReference type="Proteomes" id="UP000664859"/>
    </source>
</evidence>
<comment type="caution">
    <text evidence="2">The sequence shown here is derived from an EMBL/GenBank/DDBJ whole genome shotgun (WGS) entry which is preliminary data.</text>
</comment>
<dbReference type="SUPFAM" id="SSF51735">
    <property type="entry name" value="NAD(P)-binding Rossmann-fold domains"/>
    <property type="match status" value="1"/>
</dbReference>
<dbReference type="Pfam" id="PF13561">
    <property type="entry name" value="adh_short_C2"/>
    <property type="match status" value="1"/>
</dbReference>
<dbReference type="OrthoDB" id="1393670at2759"/>
<dbReference type="InterPro" id="IPR002347">
    <property type="entry name" value="SDR_fam"/>
</dbReference>
<name>A0A836C9I6_9STRA</name>
<protein>
    <submittedName>
        <fullName evidence="2">Short-chain dehydrogenase/reductase SDR</fullName>
    </submittedName>
</protein>
<dbReference type="InterPro" id="IPR036291">
    <property type="entry name" value="NAD(P)-bd_dom_sf"/>
</dbReference>
<organism evidence="2 3">
    <name type="scientific">Tribonema minus</name>
    <dbReference type="NCBI Taxonomy" id="303371"/>
    <lineage>
        <taxon>Eukaryota</taxon>
        <taxon>Sar</taxon>
        <taxon>Stramenopiles</taxon>
        <taxon>Ochrophyta</taxon>
        <taxon>PX clade</taxon>
        <taxon>Xanthophyceae</taxon>
        <taxon>Tribonematales</taxon>
        <taxon>Tribonemataceae</taxon>
        <taxon>Tribonema</taxon>
    </lineage>
</organism>
<dbReference type="EMBL" id="JAFCMP010000528">
    <property type="protein sequence ID" value="KAG5177192.1"/>
    <property type="molecule type" value="Genomic_DNA"/>
</dbReference>
<sequence>GKVCVVTGGSSGIGLATAQLLAKQGGAVVLAARGQDRLNKAVDIIKASGGEAFGVIADASKDEDNKQLVDAVLEKYHRLDVSFINAGIYRPATLTEVTEATVDELFATNVKGVAFALKYQLPAIEKSGGHGSIVINSSVAGRVVAEMPEFGGNGPFSASKAGADMLMRHAAIEASRHGTRVNSIAPGIVHTGAANMSQEVWDVLGTTMSLMARAGRPEEIAACVCFLLSDEASFVTGTVMVADGGVSIKG</sequence>
<dbReference type="PRINTS" id="PR00081">
    <property type="entry name" value="GDHRDH"/>
</dbReference>
<dbReference type="AlphaFoldDB" id="A0A836C9I6"/>
<dbReference type="PANTHER" id="PTHR43943">
    <property type="entry name" value="DEHYDROGENASE/REDUCTASE (SDR FAMILY) MEMBER 4"/>
    <property type="match status" value="1"/>
</dbReference>
<dbReference type="FunFam" id="3.40.50.720:FF:000084">
    <property type="entry name" value="Short-chain dehydrogenase reductase"/>
    <property type="match status" value="1"/>
</dbReference>
<evidence type="ECO:0000313" key="2">
    <source>
        <dbReference type="EMBL" id="KAG5177192.1"/>
    </source>
</evidence>
<evidence type="ECO:0000256" key="1">
    <source>
        <dbReference type="ARBA" id="ARBA00006484"/>
    </source>
</evidence>
<proteinExistence type="inferred from homology"/>
<dbReference type="Gene3D" id="3.40.50.720">
    <property type="entry name" value="NAD(P)-binding Rossmann-like Domain"/>
    <property type="match status" value="1"/>
</dbReference>
<accession>A0A836C9I6</accession>
<gene>
    <name evidence="2" type="ORF">JKP88DRAFT_170361</name>
</gene>
<feature type="non-terminal residue" evidence="2">
    <location>
        <position position="1"/>
    </location>
</feature>
<dbReference type="CDD" id="cd05233">
    <property type="entry name" value="SDR_c"/>
    <property type="match status" value="1"/>
</dbReference>